<dbReference type="CDD" id="cd01741">
    <property type="entry name" value="GATase1_1"/>
    <property type="match status" value="1"/>
</dbReference>
<protein>
    <submittedName>
        <fullName evidence="2">Glutamine amidotransferase</fullName>
    </submittedName>
</protein>
<dbReference type="Pfam" id="PF00117">
    <property type="entry name" value="GATase"/>
    <property type="match status" value="1"/>
</dbReference>
<dbReference type="AlphaFoldDB" id="A0A9Q3W1P6"/>
<keyword evidence="2" id="KW-0315">Glutamine amidotransferase</keyword>
<dbReference type="Gene3D" id="3.40.50.880">
    <property type="match status" value="1"/>
</dbReference>
<dbReference type="InterPro" id="IPR017926">
    <property type="entry name" value="GATASE"/>
</dbReference>
<dbReference type="Proteomes" id="UP001107961">
    <property type="component" value="Unassembled WGS sequence"/>
</dbReference>
<dbReference type="PROSITE" id="PS51273">
    <property type="entry name" value="GATASE_TYPE_1"/>
    <property type="match status" value="1"/>
</dbReference>
<keyword evidence="3" id="KW-1185">Reference proteome</keyword>
<dbReference type="InterPro" id="IPR044992">
    <property type="entry name" value="ChyE-like"/>
</dbReference>
<evidence type="ECO:0000259" key="1">
    <source>
        <dbReference type="Pfam" id="PF00117"/>
    </source>
</evidence>
<evidence type="ECO:0000313" key="2">
    <source>
        <dbReference type="EMBL" id="MCE7507399.1"/>
    </source>
</evidence>
<dbReference type="NCBIfam" id="NF006562">
    <property type="entry name" value="PRK09065.1"/>
    <property type="match status" value="1"/>
</dbReference>
<comment type="caution">
    <text evidence="2">The sequence shown here is derived from an EMBL/GenBank/DDBJ whole genome shotgun (WGS) entry which is preliminary data.</text>
</comment>
<evidence type="ECO:0000313" key="3">
    <source>
        <dbReference type="Proteomes" id="UP001107961"/>
    </source>
</evidence>
<accession>A0A9Q3W1P6</accession>
<name>A0A9Q3W1P6_9GAMM</name>
<dbReference type="PANTHER" id="PTHR42695">
    <property type="entry name" value="GLUTAMINE AMIDOTRANSFERASE YLR126C-RELATED"/>
    <property type="match status" value="1"/>
</dbReference>
<gene>
    <name evidence="2" type="ORF">LZG35_02035</name>
</gene>
<sequence length="241" mass="26349">MKPVLIIKAGSTYPELIEHYGDFEDWIARGLGDRCAVQVCDVREPVPLPSPDRIAAVVITGSHAMVTEQAPWMVRLTDWLDDVITHPAALPVLGICFGHQLLAKLLGGEVGDHPQGMEVGTVALRMASEAARDPLFAGLCEQPWGQMVHQQSVLVAPPEVSVLASNGHDACQAFRYRQRVWGCQFHPEFNADITRAYLQALRGRSISDQRAADAMSEVRECPGANEVLSRFGQLVQDLCAA</sequence>
<dbReference type="GO" id="GO:0005829">
    <property type="term" value="C:cytosol"/>
    <property type="evidence" value="ECO:0007669"/>
    <property type="project" value="TreeGrafter"/>
</dbReference>
<dbReference type="PANTHER" id="PTHR42695:SF5">
    <property type="entry name" value="GLUTAMINE AMIDOTRANSFERASE YLR126C-RELATED"/>
    <property type="match status" value="1"/>
</dbReference>
<dbReference type="RefSeq" id="WP_022997410.1">
    <property type="nucleotide sequence ID" value="NZ_CP012331.1"/>
</dbReference>
<reference evidence="2" key="1">
    <citation type="submission" date="2022-01" db="EMBL/GenBank/DDBJ databases">
        <authorList>
            <person name="Karlyshev A.V."/>
            <person name="Jaspars M."/>
        </authorList>
    </citation>
    <scope>NUCLEOTIDE SEQUENCE</scope>
    <source>
        <strain evidence="2">AGSA3-2</strain>
    </source>
</reference>
<dbReference type="KEGG" id="axe:P40_00085"/>
<proteinExistence type="predicted"/>
<feature type="domain" description="Glutamine amidotransferase" evidence="1">
    <location>
        <begin position="16"/>
        <end position="191"/>
    </location>
</feature>
<dbReference type="SUPFAM" id="SSF52317">
    <property type="entry name" value="Class I glutamine amidotransferase-like"/>
    <property type="match status" value="1"/>
</dbReference>
<dbReference type="InterPro" id="IPR029062">
    <property type="entry name" value="Class_I_gatase-like"/>
</dbReference>
<organism evidence="2 3">
    <name type="scientific">Alloalcanivorax xenomutans</name>
    <dbReference type="NCBI Taxonomy" id="1094342"/>
    <lineage>
        <taxon>Bacteria</taxon>
        <taxon>Pseudomonadati</taxon>
        <taxon>Pseudomonadota</taxon>
        <taxon>Gammaproteobacteria</taxon>
        <taxon>Oceanospirillales</taxon>
        <taxon>Alcanivoracaceae</taxon>
        <taxon>Alloalcanivorax</taxon>
    </lineage>
</organism>
<dbReference type="EMBL" id="JAJVKT010000002">
    <property type="protein sequence ID" value="MCE7507399.1"/>
    <property type="molecule type" value="Genomic_DNA"/>
</dbReference>